<dbReference type="EMBL" id="BAABGA010000054">
    <property type="protein sequence ID" value="GAA4461300.1"/>
    <property type="molecule type" value="Genomic_DNA"/>
</dbReference>
<feature type="region of interest" description="Disordered" evidence="4">
    <location>
        <begin position="91"/>
        <end position="136"/>
    </location>
</feature>
<dbReference type="SMART" id="SM00411">
    <property type="entry name" value="BHL"/>
    <property type="match status" value="1"/>
</dbReference>
<comment type="similarity">
    <text evidence="1 3">Belongs to the bacterial histone-like protein family.</text>
</comment>
<name>A0ABP8N7R8_9BACT</name>
<sequence>MTKKDIVRTISEEVGLTQQQTKEIVQKTFDAIVDCLVRERRIELRNFGVFEVKPRAARKARNPRTGQQVEVPSKHVVTFKPGKYMELKVRDLDEEEIRTTESAKTDDPARNEVPLNHTDQTPATKPDAPTGRWGEG</sequence>
<evidence type="ECO:0000313" key="6">
    <source>
        <dbReference type="Proteomes" id="UP001500840"/>
    </source>
</evidence>
<feature type="compositionally biased region" description="Basic and acidic residues" evidence="4">
    <location>
        <begin position="91"/>
        <end position="110"/>
    </location>
</feature>
<dbReference type="PANTHER" id="PTHR33175">
    <property type="entry name" value="DNA-BINDING PROTEIN HU"/>
    <property type="match status" value="1"/>
</dbReference>
<dbReference type="PRINTS" id="PR01727">
    <property type="entry name" value="DNABINDINGHU"/>
</dbReference>
<organism evidence="5 6">
    <name type="scientific">Novipirellula rosea</name>
    <dbReference type="NCBI Taxonomy" id="1031540"/>
    <lineage>
        <taxon>Bacteria</taxon>
        <taxon>Pseudomonadati</taxon>
        <taxon>Planctomycetota</taxon>
        <taxon>Planctomycetia</taxon>
        <taxon>Pirellulales</taxon>
        <taxon>Pirellulaceae</taxon>
        <taxon>Novipirellula</taxon>
    </lineage>
</organism>
<dbReference type="GO" id="GO:0003677">
    <property type="term" value="F:DNA binding"/>
    <property type="evidence" value="ECO:0007669"/>
    <property type="project" value="UniProtKB-KW"/>
</dbReference>
<dbReference type="Pfam" id="PF00216">
    <property type="entry name" value="Bac_DNA_binding"/>
    <property type="match status" value="1"/>
</dbReference>
<keyword evidence="2 5" id="KW-0238">DNA-binding</keyword>
<evidence type="ECO:0000256" key="3">
    <source>
        <dbReference type="RuleBase" id="RU003939"/>
    </source>
</evidence>
<keyword evidence="6" id="KW-1185">Reference proteome</keyword>
<protein>
    <submittedName>
        <fullName evidence="5">HU family DNA-binding protein</fullName>
    </submittedName>
</protein>
<evidence type="ECO:0000256" key="1">
    <source>
        <dbReference type="ARBA" id="ARBA00010529"/>
    </source>
</evidence>
<dbReference type="Gene3D" id="4.10.520.10">
    <property type="entry name" value="IHF-like DNA-binding proteins"/>
    <property type="match status" value="1"/>
</dbReference>
<dbReference type="Proteomes" id="UP001500840">
    <property type="component" value="Unassembled WGS sequence"/>
</dbReference>
<dbReference type="PANTHER" id="PTHR33175:SF2">
    <property type="entry name" value="INTEGRATION HOST FACTOR SUBUNIT ALPHA"/>
    <property type="match status" value="1"/>
</dbReference>
<evidence type="ECO:0000313" key="5">
    <source>
        <dbReference type="EMBL" id="GAA4461300.1"/>
    </source>
</evidence>
<dbReference type="SUPFAM" id="SSF47729">
    <property type="entry name" value="IHF-like DNA-binding proteins"/>
    <property type="match status" value="1"/>
</dbReference>
<dbReference type="InterPro" id="IPR000119">
    <property type="entry name" value="Hist_DNA-bd"/>
</dbReference>
<reference evidence="6" key="1">
    <citation type="journal article" date="2019" name="Int. J. Syst. Evol. Microbiol.">
        <title>The Global Catalogue of Microorganisms (GCM) 10K type strain sequencing project: providing services to taxonomists for standard genome sequencing and annotation.</title>
        <authorList>
            <consortium name="The Broad Institute Genomics Platform"/>
            <consortium name="The Broad Institute Genome Sequencing Center for Infectious Disease"/>
            <person name="Wu L."/>
            <person name="Ma J."/>
        </authorList>
    </citation>
    <scope>NUCLEOTIDE SEQUENCE [LARGE SCALE GENOMIC DNA]</scope>
    <source>
        <strain evidence="6">JCM 17759</strain>
    </source>
</reference>
<evidence type="ECO:0000256" key="4">
    <source>
        <dbReference type="SAM" id="MobiDB-lite"/>
    </source>
</evidence>
<comment type="caution">
    <text evidence="5">The sequence shown here is derived from an EMBL/GenBank/DDBJ whole genome shotgun (WGS) entry which is preliminary data.</text>
</comment>
<accession>A0ABP8N7R8</accession>
<proteinExistence type="inferred from homology"/>
<dbReference type="RefSeq" id="WP_372723257.1">
    <property type="nucleotide sequence ID" value="NZ_BAABGA010000054.1"/>
</dbReference>
<gene>
    <name evidence="5" type="ORF">GCM10023156_43650</name>
</gene>
<dbReference type="InterPro" id="IPR010992">
    <property type="entry name" value="IHF-like_DNA-bd_dom_sf"/>
</dbReference>
<dbReference type="CDD" id="cd13836">
    <property type="entry name" value="IHF_B"/>
    <property type="match status" value="1"/>
</dbReference>
<evidence type="ECO:0000256" key="2">
    <source>
        <dbReference type="ARBA" id="ARBA00023125"/>
    </source>
</evidence>